<feature type="region of interest" description="Disordered" evidence="1">
    <location>
        <begin position="49"/>
        <end position="75"/>
    </location>
</feature>
<evidence type="ECO:0000256" key="2">
    <source>
        <dbReference type="SAM" id="Phobius"/>
    </source>
</evidence>
<organism evidence="3 4">
    <name type="scientific">Aquarana catesbeiana</name>
    <name type="common">American bullfrog</name>
    <name type="synonym">Rana catesbeiana</name>
    <dbReference type="NCBI Taxonomy" id="8400"/>
    <lineage>
        <taxon>Eukaryota</taxon>
        <taxon>Metazoa</taxon>
        <taxon>Chordata</taxon>
        <taxon>Craniata</taxon>
        <taxon>Vertebrata</taxon>
        <taxon>Euteleostomi</taxon>
        <taxon>Amphibia</taxon>
        <taxon>Batrachia</taxon>
        <taxon>Anura</taxon>
        <taxon>Neobatrachia</taxon>
        <taxon>Ranoidea</taxon>
        <taxon>Ranidae</taxon>
        <taxon>Aquarana</taxon>
    </lineage>
</organism>
<keyword evidence="2" id="KW-1133">Transmembrane helix</keyword>
<name>A0A2G9RMY5_AQUCT</name>
<evidence type="ECO:0000313" key="3">
    <source>
        <dbReference type="EMBL" id="PIO28583.1"/>
    </source>
</evidence>
<keyword evidence="2" id="KW-0812">Transmembrane</keyword>
<sequence>MKQNVFSLELCQNRQLYDTSKQCFIFLFLPSNICVLSIPFFIHIGEKRLGTSENTRNPPPPKEEEVTKTQAEDEEGEVLEVDEIVTTTGDVDVVEEESQFTSESAQILSGERMGCNRYF</sequence>
<feature type="compositionally biased region" description="Basic and acidic residues" evidence="1">
    <location>
        <begin position="61"/>
        <end position="71"/>
    </location>
</feature>
<keyword evidence="4" id="KW-1185">Reference proteome</keyword>
<gene>
    <name evidence="3" type="ORF">AB205_0176580</name>
</gene>
<dbReference type="Proteomes" id="UP000228934">
    <property type="component" value="Unassembled WGS sequence"/>
</dbReference>
<keyword evidence="2" id="KW-0472">Membrane</keyword>
<dbReference type="EMBL" id="KV936816">
    <property type="protein sequence ID" value="PIO28583.1"/>
    <property type="molecule type" value="Genomic_DNA"/>
</dbReference>
<evidence type="ECO:0000256" key="1">
    <source>
        <dbReference type="SAM" id="MobiDB-lite"/>
    </source>
</evidence>
<accession>A0A2G9RMY5</accession>
<protein>
    <submittedName>
        <fullName evidence="3">Uncharacterized protein</fullName>
    </submittedName>
</protein>
<proteinExistence type="predicted"/>
<feature type="transmembrane region" description="Helical" evidence="2">
    <location>
        <begin position="24"/>
        <end position="42"/>
    </location>
</feature>
<evidence type="ECO:0000313" key="4">
    <source>
        <dbReference type="Proteomes" id="UP000228934"/>
    </source>
</evidence>
<reference evidence="4" key="1">
    <citation type="journal article" date="2017" name="Nat. Commun.">
        <title>The North American bullfrog draft genome provides insight into hormonal regulation of long noncoding RNA.</title>
        <authorList>
            <person name="Hammond S.A."/>
            <person name="Warren R.L."/>
            <person name="Vandervalk B.P."/>
            <person name="Kucuk E."/>
            <person name="Khan H."/>
            <person name="Gibb E.A."/>
            <person name="Pandoh P."/>
            <person name="Kirk H."/>
            <person name="Zhao Y."/>
            <person name="Jones M."/>
            <person name="Mungall A.J."/>
            <person name="Coope R."/>
            <person name="Pleasance S."/>
            <person name="Moore R.A."/>
            <person name="Holt R.A."/>
            <person name="Round J.M."/>
            <person name="Ohora S."/>
            <person name="Walle B.V."/>
            <person name="Veldhoen N."/>
            <person name="Helbing C.C."/>
            <person name="Birol I."/>
        </authorList>
    </citation>
    <scope>NUCLEOTIDE SEQUENCE [LARGE SCALE GENOMIC DNA]</scope>
</reference>
<dbReference type="AlphaFoldDB" id="A0A2G9RMY5"/>